<organism evidence="3 4">
    <name type="scientific">Polyodon spathula</name>
    <name type="common">North American paddlefish</name>
    <name type="synonym">Squalus spathula</name>
    <dbReference type="NCBI Taxonomy" id="7913"/>
    <lineage>
        <taxon>Eukaryota</taxon>
        <taxon>Metazoa</taxon>
        <taxon>Chordata</taxon>
        <taxon>Craniata</taxon>
        <taxon>Vertebrata</taxon>
        <taxon>Euteleostomi</taxon>
        <taxon>Actinopterygii</taxon>
        <taxon>Chondrostei</taxon>
        <taxon>Acipenseriformes</taxon>
        <taxon>Polyodontidae</taxon>
        <taxon>Polyodon</taxon>
    </lineage>
</organism>
<evidence type="ECO:0000256" key="1">
    <source>
        <dbReference type="PROSITE-ProRule" id="PRU01023"/>
    </source>
</evidence>
<feature type="binding site" evidence="1">
    <location>
        <position position="39"/>
    </location>
    <ligand>
        <name>S-adenosyl-L-methionine</name>
        <dbReference type="ChEBI" id="CHEBI:59789"/>
    </ligand>
</feature>
<dbReference type="InterPro" id="IPR029063">
    <property type="entry name" value="SAM-dependent_MTases_sf"/>
</dbReference>
<dbReference type="GO" id="GO:0032259">
    <property type="term" value="P:methylation"/>
    <property type="evidence" value="ECO:0007669"/>
    <property type="project" value="UniProtKB-KW"/>
</dbReference>
<evidence type="ECO:0000313" key="3">
    <source>
        <dbReference type="EMBL" id="MBN3275319.1"/>
    </source>
</evidence>
<reference evidence="3" key="1">
    <citation type="journal article" date="2021" name="Cell">
        <title>Tracing the genetic footprints of vertebrate landing in non-teleost ray-finned fishes.</title>
        <authorList>
            <person name="Bi X."/>
            <person name="Wang K."/>
            <person name="Yang L."/>
            <person name="Pan H."/>
            <person name="Jiang H."/>
            <person name="Wei Q."/>
            <person name="Fang M."/>
            <person name="Yu H."/>
            <person name="Zhu C."/>
            <person name="Cai Y."/>
            <person name="He Y."/>
            <person name="Gan X."/>
            <person name="Zeng H."/>
            <person name="Yu D."/>
            <person name="Zhu Y."/>
            <person name="Jiang H."/>
            <person name="Qiu Q."/>
            <person name="Yang H."/>
            <person name="Zhang Y.E."/>
            <person name="Wang W."/>
            <person name="Zhu M."/>
            <person name="He S."/>
            <person name="Zhang G."/>
        </authorList>
    </citation>
    <scope>NUCLEOTIDE SEQUENCE</scope>
    <source>
        <strain evidence="3">Pddl_001</strain>
    </source>
</reference>
<comment type="similarity">
    <text evidence="1">Belongs to the class I-like SAM-binding methyltransferase superfamily. RsmB/NOP family.</text>
</comment>
<feature type="active site" description="Nucleophile" evidence="1">
    <location>
        <position position="89"/>
    </location>
</feature>
<comment type="caution">
    <text evidence="1">Lacks conserved residue(s) required for the propagation of feature annotation.</text>
</comment>
<protein>
    <submittedName>
        <fullName evidence="3">NSUN5 methyltransferase</fullName>
    </submittedName>
</protein>
<dbReference type="PROSITE" id="PS51686">
    <property type="entry name" value="SAM_MT_RSMB_NOP"/>
    <property type="match status" value="1"/>
</dbReference>
<dbReference type="SUPFAM" id="SSF53335">
    <property type="entry name" value="S-adenosyl-L-methionine-dependent methyltransferases"/>
    <property type="match status" value="1"/>
</dbReference>
<keyword evidence="4" id="KW-1185">Reference proteome</keyword>
<gene>
    <name evidence="3" type="primary">Nsun5</name>
    <name evidence="3" type="ORF">GTO93_0000146</name>
</gene>
<proteinExistence type="inferred from homology"/>
<dbReference type="InterPro" id="IPR001678">
    <property type="entry name" value="MeTrfase_RsmB-F_NOP2_dom"/>
</dbReference>
<feature type="non-terminal residue" evidence="3">
    <location>
        <position position="1"/>
    </location>
</feature>
<feature type="binding site" evidence="1">
    <location>
        <position position="19"/>
    </location>
    <ligand>
        <name>S-adenosyl-L-methionine</name>
        <dbReference type="ChEBI" id="CHEBI:59789"/>
    </ligand>
</feature>
<dbReference type="Gene3D" id="3.40.50.150">
    <property type="entry name" value="Vaccinia Virus protein VP39"/>
    <property type="match status" value="1"/>
</dbReference>
<comment type="caution">
    <text evidence="3">The sequence shown here is derived from an EMBL/GenBank/DDBJ whole genome shotgun (WGS) entry which is preliminary data.</text>
</comment>
<keyword evidence="1" id="KW-0808">Transferase</keyword>
<dbReference type="Proteomes" id="UP001166093">
    <property type="component" value="Unassembled WGS sequence"/>
</dbReference>
<dbReference type="EMBL" id="JAAWVQ010049729">
    <property type="protein sequence ID" value="MBN3275319.1"/>
    <property type="molecule type" value="Genomic_DNA"/>
</dbReference>
<accession>A0ABS2XLZ9</accession>
<feature type="domain" description="SAM-dependent MTase RsmB/NOP-type" evidence="2">
    <location>
        <begin position="1"/>
        <end position="89"/>
    </location>
</feature>
<keyword evidence="1" id="KW-0694">RNA-binding</keyword>
<keyword evidence="1 3" id="KW-0489">Methyltransferase</keyword>
<feature type="non-terminal residue" evidence="3">
    <location>
        <position position="89"/>
    </location>
</feature>
<sequence length="89" mass="9819">MSTLLLRAGVTCHELANQDFLTLDPEDPRYSQVEYILLDPSCSGSGKRTHTHTIRTAPVTLPHGIHQDTIQGCKADTGFHKISSFKPLC</sequence>
<dbReference type="GO" id="GO:0008168">
    <property type="term" value="F:methyltransferase activity"/>
    <property type="evidence" value="ECO:0007669"/>
    <property type="project" value="UniProtKB-KW"/>
</dbReference>
<evidence type="ECO:0000259" key="2">
    <source>
        <dbReference type="PROSITE" id="PS51686"/>
    </source>
</evidence>
<name>A0ABS2XLZ9_POLSP</name>
<evidence type="ECO:0000313" key="4">
    <source>
        <dbReference type="Proteomes" id="UP001166093"/>
    </source>
</evidence>
<keyword evidence="1" id="KW-0949">S-adenosyl-L-methionine</keyword>